<evidence type="ECO:0000313" key="2">
    <source>
        <dbReference type="Proteomes" id="UP000305887"/>
    </source>
</evidence>
<dbReference type="RefSeq" id="WP_139079013.1">
    <property type="nucleotide sequence ID" value="NZ_VDFU01000054.1"/>
</dbReference>
<gene>
    <name evidence="1" type="ORF">FHG66_20520</name>
</gene>
<proteinExistence type="predicted"/>
<dbReference type="EMBL" id="VDFU01000054">
    <property type="protein sequence ID" value="TNC44697.1"/>
    <property type="molecule type" value="Genomic_DNA"/>
</dbReference>
<organism evidence="1 2">
    <name type="scientific">Rubellimicrobium rubrum</name>
    <dbReference type="NCBI Taxonomy" id="2585369"/>
    <lineage>
        <taxon>Bacteria</taxon>
        <taxon>Pseudomonadati</taxon>
        <taxon>Pseudomonadota</taxon>
        <taxon>Alphaproteobacteria</taxon>
        <taxon>Rhodobacterales</taxon>
        <taxon>Roseobacteraceae</taxon>
        <taxon>Rubellimicrobium</taxon>
    </lineage>
</organism>
<comment type="caution">
    <text evidence="1">The sequence shown here is derived from an EMBL/GenBank/DDBJ whole genome shotgun (WGS) entry which is preliminary data.</text>
</comment>
<name>A0A5C4MIA0_9RHOB</name>
<reference evidence="1 2" key="1">
    <citation type="submission" date="2019-06" db="EMBL/GenBank/DDBJ databases">
        <title>YIM 131921 draft genome.</title>
        <authorList>
            <person name="Jiang L."/>
        </authorList>
    </citation>
    <scope>NUCLEOTIDE SEQUENCE [LARGE SCALE GENOMIC DNA]</scope>
    <source>
        <strain evidence="1 2">YIM 131921</strain>
    </source>
</reference>
<keyword evidence="2" id="KW-1185">Reference proteome</keyword>
<sequence length="137" mass="15454">MDLIRQRLQAVLAWERAAPVAEREDPFALVVERLREEAADAPSFATAREARTFREEMERRFDGGTLARLGQGHEATLLQVAEDRLDALCLARAWLDSGGEPARSEVRMSLVYAITGAQIDRKRERLGHEEEGHSWGL</sequence>
<evidence type="ECO:0000313" key="1">
    <source>
        <dbReference type="EMBL" id="TNC44697.1"/>
    </source>
</evidence>
<dbReference type="Proteomes" id="UP000305887">
    <property type="component" value="Unassembled WGS sequence"/>
</dbReference>
<accession>A0A5C4MIA0</accession>
<protein>
    <submittedName>
        <fullName evidence="1">Uncharacterized protein</fullName>
    </submittedName>
</protein>
<dbReference type="AlphaFoldDB" id="A0A5C4MIA0"/>